<dbReference type="PANTHER" id="PTHR35862">
    <property type="entry name" value="FELS-2 PROPHAGE PROTEIN"/>
    <property type="match status" value="1"/>
</dbReference>
<dbReference type="Pfam" id="PF26078">
    <property type="entry name" value="Baseplate_J_M"/>
    <property type="match status" value="1"/>
</dbReference>
<dbReference type="RefSeq" id="WP_274691096.1">
    <property type="nucleotide sequence ID" value="NZ_JAPMOU010000043.1"/>
</dbReference>
<keyword evidence="3" id="KW-1185">Reference proteome</keyword>
<sequence>MSSRNAIDLSKLPPLNIIDETHYQDELATVTEKAKLPNPSPADPAYRIASAMCYRHRLLRQKINEQIYGLTLAGAIGPQLDHIGLTYYRTPRHEEETDQDFRYRLQLEYEGKSVAGPEGAYIFHALSADGLVKDVAVNSPEPVEVDLYILTHENTGQPTEALLKKVREYLEPYRPLTDKLNIKAPSQLFEYTIDAVLYLKGGPEASIVENLSRQRLQQYVIHQHYLGAQITESSIHAALTVEGVENVTLKNWTDIKCKPSEAAYCKKITLKTQQLASDGWS</sequence>
<dbReference type="InterPro" id="IPR052726">
    <property type="entry name" value="Phage_Baseplate_Hub"/>
</dbReference>
<gene>
    <name evidence="2" type="ORF">ORQ98_22765</name>
</gene>
<dbReference type="Proteomes" id="UP001528823">
    <property type="component" value="Unassembled WGS sequence"/>
</dbReference>
<evidence type="ECO:0000313" key="3">
    <source>
        <dbReference type="Proteomes" id="UP001528823"/>
    </source>
</evidence>
<name>A0ABT5UH15_9GAMM</name>
<dbReference type="InterPro" id="IPR058531">
    <property type="entry name" value="Baseplate_J_M"/>
</dbReference>
<evidence type="ECO:0000259" key="1">
    <source>
        <dbReference type="Pfam" id="PF26078"/>
    </source>
</evidence>
<accession>A0ABT5UH15</accession>
<organism evidence="2 3">
    <name type="scientific">Spartinivicinus poritis</name>
    <dbReference type="NCBI Taxonomy" id="2994640"/>
    <lineage>
        <taxon>Bacteria</taxon>
        <taxon>Pseudomonadati</taxon>
        <taxon>Pseudomonadota</taxon>
        <taxon>Gammaproteobacteria</taxon>
        <taxon>Oceanospirillales</taxon>
        <taxon>Zooshikellaceae</taxon>
        <taxon>Spartinivicinus</taxon>
    </lineage>
</organism>
<evidence type="ECO:0000313" key="2">
    <source>
        <dbReference type="EMBL" id="MDE1464787.1"/>
    </source>
</evidence>
<feature type="domain" description="Baseplate J-like central" evidence="1">
    <location>
        <begin position="114"/>
        <end position="183"/>
    </location>
</feature>
<dbReference type="PIRSF" id="PIRSF020481">
    <property type="entry name" value="BAP"/>
    <property type="match status" value="1"/>
</dbReference>
<dbReference type="EMBL" id="JAPMOU010000043">
    <property type="protein sequence ID" value="MDE1464787.1"/>
    <property type="molecule type" value="Genomic_DNA"/>
</dbReference>
<dbReference type="PANTHER" id="PTHR35862:SF1">
    <property type="entry name" value="FELS-2 PROPHAGE PROTEIN"/>
    <property type="match status" value="1"/>
</dbReference>
<dbReference type="InterPro" id="IPR014507">
    <property type="entry name" value="Baseplate_assembly_J_pred"/>
</dbReference>
<reference evidence="2 3" key="1">
    <citation type="submission" date="2022-11" db="EMBL/GenBank/DDBJ databases">
        <title>Spartinivicinus poritis sp. nov., isolated from scleractinian coral Porites lutea.</title>
        <authorList>
            <person name="Zhang G."/>
            <person name="Cai L."/>
            <person name="Wei Q."/>
        </authorList>
    </citation>
    <scope>NUCLEOTIDE SEQUENCE [LARGE SCALE GENOMIC DNA]</scope>
    <source>
        <strain evidence="2 3">A2-2</strain>
    </source>
</reference>
<protein>
    <submittedName>
        <fullName evidence="2">Baseplate J/gp47 family protein</fullName>
    </submittedName>
</protein>
<proteinExistence type="predicted"/>
<comment type="caution">
    <text evidence="2">The sequence shown here is derived from an EMBL/GenBank/DDBJ whole genome shotgun (WGS) entry which is preliminary data.</text>
</comment>